<dbReference type="Proteomes" id="UP001143362">
    <property type="component" value="Unassembled WGS sequence"/>
</dbReference>
<keyword evidence="3" id="KW-1185">Reference proteome</keyword>
<evidence type="ECO:0000256" key="1">
    <source>
        <dbReference type="SAM" id="SignalP"/>
    </source>
</evidence>
<dbReference type="Pfam" id="PF11932">
    <property type="entry name" value="DUF3450"/>
    <property type="match status" value="1"/>
</dbReference>
<evidence type="ECO:0000313" key="3">
    <source>
        <dbReference type="Proteomes" id="UP001143362"/>
    </source>
</evidence>
<proteinExistence type="predicted"/>
<organism evidence="2 3">
    <name type="scientific">Candidatus Litorirhabdus singularis</name>
    <dbReference type="NCBI Taxonomy" id="2518993"/>
    <lineage>
        <taxon>Bacteria</taxon>
        <taxon>Pseudomonadati</taxon>
        <taxon>Pseudomonadota</taxon>
        <taxon>Gammaproteobacteria</taxon>
        <taxon>Cellvibrionales</taxon>
        <taxon>Halieaceae</taxon>
        <taxon>Candidatus Litorirhabdus</taxon>
    </lineage>
</organism>
<reference evidence="2" key="1">
    <citation type="submission" date="2019-02" db="EMBL/GenBank/DDBJ databases">
        <authorList>
            <person name="Li S.-H."/>
        </authorList>
    </citation>
    <scope>NUCLEOTIDE SEQUENCE</scope>
    <source>
        <strain evidence="2">IMCC14734</strain>
    </source>
</reference>
<feature type="signal peptide" evidence="1">
    <location>
        <begin position="1"/>
        <end position="24"/>
    </location>
</feature>
<dbReference type="InterPro" id="IPR016866">
    <property type="entry name" value="UCP028069"/>
</dbReference>
<name>A0ABT3TE21_9GAMM</name>
<sequence length="263" mass="30334">MMSRFRKYSAGFLLLILIPQTLVAQQQGAEQVKQLESDGIERTEQGRDTQQQVDAMHGRSRNLVDEYYTHLKLVEGLQLYNTMLGKQLTSQREEIELLRSSISEVAVVSRQILPLMARMVDGLEQFIELDVPFLLTERRHRVAKLRGLMLRADVTVAEKVRRVMEAYQVENDYGRTIEAYKAKLQLQDASFDADFLRIGRVGLLYRTIGSDEVGYWDSKQNTWEPLANSPWLRHIEQGLRVARQEVAPEMISIALDPTQEIVR</sequence>
<protein>
    <submittedName>
        <fullName evidence="2">DUF3450 domain-containing protein</fullName>
    </submittedName>
</protein>
<dbReference type="RefSeq" id="WP_279244539.1">
    <property type="nucleotide sequence ID" value="NZ_SHNN01000001.1"/>
</dbReference>
<gene>
    <name evidence="2" type="ORF">EYC98_06705</name>
</gene>
<comment type="caution">
    <text evidence="2">The sequence shown here is derived from an EMBL/GenBank/DDBJ whole genome shotgun (WGS) entry which is preliminary data.</text>
</comment>
<feature type="chain" id="PRO_5045131948" evidence="1">
    <location>
        <begin position="25"/>
        <end position="263"/>
    </location>
</feature>
<evidence type="ECO:0000313" key="2">
    <source>
        <dbReference type="EMBL" id="MCX2980563.1"/>
    </source>
</evidence>
<dbReference type="EMBL" id="SHNN01000001">
    <property type="protein sequence ID" value="MCX2980563.1"/>
    <property type="molecule type" value="Genomic_DNA"/>
</dbReference>
<dbReference type="PIRSF" id="PIRSF028069">
    <property type="entry name" value="UCP028069"/>
    <property type="match status" value="1"/>
</dbReference>
<accession>A0ABT3TE21</accession>
<keyword evidence="1" id="KW-0732">Signal</keyword>